<dbReference type="PROSITE" id="PS51419">
    <property type="entry name" value="RAB"/>
    <property type="match status" value="1"/>
</dbReference>
<gene>
    <name evidence="5" type="ORF">EIN_265150</name>
</gene>
<dbReference type="SMART" id="SM00173">
    <property type="entry name" value="RAS"/>
    <property type="match status" value="1"/>
</dbReference>
<dbReference type="GO" id="GO:0005525">
    <property type="term" value="F:GTP binding"/>
    <property type="evidence" value="ECO:0007669"/>
    <property type="project" value="UniProtKB-KW"/>
</dbReference>
<dbReference type="GO" id="GO:0003924">
    <property type="term" value="F:GTPase activity"/>
    <property type="evidence" value="ECO:0007669"/>
    <property type="project" value="InterPro"/>
</dbReference>
<dbReference type="PROSITE" id="PS51421">
    <property type="entry name" value="RAS"/>
    <property type="match status" value="1"/>
</dbReference>
<keyword evidence="6" id="KW-1185">Reference proteome</keyword>
<keyword evidence="3" id="KW-0547">Nucleotide-binding</keyword>
<dbReference type="PRINTS" id="PR00449">
    <property type="entry name" value="RASTRNSFRMNG"/>
</dbReference>
<dbReference type="KEGG" id="eiv:EIN_265150"/>
<dbReference type="RefSeq" id="XP_004185054.1">
    <property type="nucleotide sequence ID" value="XM_004185006.1"/>
</dbReference>
<reference evidence="5 6" key="1">
    <citation type="submission" date="2012-10" db="EMBL/GenBank/DDBJ databases">
        <authorList>
            <person name="Zafar N."/>
            <person name="Inman J."/>
            <person name="Hall N."/>
            <person name="Lorenzi H."/>
            <person name="Caler E."/>
        </authorList>
    </citation>
    <scope>NUCLEOTIDE SEQUENCE [LARGE SCALE GENOMIC DNA]</scope>
    <source>
        <strain evidence="5 6">IP1</strain>
    </source>
</reference>
<accession>A0A0A1U2F4</accession>
<comment type="similarity">
    <text evidence="1">Belongs to the small GTPase superfamily. Rab family.</text>
</comment>
<dbReference type="VEuPathDB" id="AmoebaDB:EIN_265150"/>
<dbReference type="InterPro" id="IPR001806">
    <property type="entry name" value="Small_GTPase"/>
</dbReference>
<dbReference type="Pfam" id="PF00071">
    <property type="entry name" value="Ras"/>
    <property type="match status" value="1"/>
</dbReference>
<dbReference type="Proteomes" id="UP000014680">
    <property type="component" value="Unassembled WGS sequence"/>
</dbReference>
<comment type="similarity">
    <text evidence="2">Belongs to the small GTPase superfamily. Rho family.</text>
</comment>
<evidence type="ECO:0000256" key="3">
    <source>
        <dbReference type="ARBA" id="ARBA00022741"/>
    </source>
</evidence>
<dbReference type="SMART" id="SM00175">
    <property type="entry name" value="RAB"/>
    <property type="match status" value="1"/>
</dbReference>
<evidence type="ECO:0000313" key="5">
    <source>
        <dbReference type="EMBL" id="ELP85708.1"/>
    </source>
</evidence>
<evidence type="ECO:0000313" key="6">
    <source>
        <dbReference type="Proteomes" id="UP000014680"/>
    </source>
</evidence>
<dbReference type="EMBL" id="KB207046">
    <property type="protein sequence ID" value="ELP85708.1"/>
    <property type="molecule type" value="Genomic_DNA"/>
</dbReference>
<dbReference type="FunFam" id="3.40.50.300:FF:001447">
    <property type="entry name" value="Ras-related protein Rab-1B"/>
    <property type="match status" value="1"/>
</dbReference>
<organism evidence="5 6">
    <name type="scientific">Entamoeba invadens IP1</name>
    <dbReference type="NCBI Taxonomy" id="370355"/>
    <lineage>
        <taxon>Eukaryota</taxon>
        <taxon>Amoebozoa</taxon>
        <taxon>Evosea</taxon>
        <taxon>Archamoebae</taxon>
        <taxon>Mastigamoebida</taxon>
        <taxon>Entamoebidae</taxon>
        <taxon>Entamoeba</taxon>
    </lineage>
</organism>
<dbReference type="SUPFAM" id="SSF52540">
    <property type="entry name" value="P-loop containing nucleoside triphosphate hydrolases"/>
    <property type="match status" value="1"/>
</dbReference>
<dbReference type="CDD" id="cd00154">
    <property type="entry name" value="Rab"/>
    <property type="match status" value="1"/>
</dbReference>
<dbReference type="Gene3D" id="3.40.50.300">
    <property type="entry name" value="P-loop containing nucleotide triphosphate hydrolases"/>
    <property type="match status" value="1"/>
</dbReference>
<dbReference type="InterPro" id="IPR027417">
    <property type="entry name" value="P-loop_NTPase"/>
</dbReference>
<evidence type="ECO:0000256" key="1">
    <source>
        <dbReference type="ARBA" id="ARBA00006270"/>
    </source>
</evidence>
<proteinExistence type="inferred from homology"/>
<dbReference type="AlphaFoldDB" id="A0A0A1U2F4"/>
<sequence length="200" mass="22917">MDDYKGPIEKFVLLGDTNTGKTVTLTGIRGDLNTNTINTIGAAFTTKWFYVDRMFVKAQFWDTAGVERYRSLLPMYYRGANATIFFYSVNKKESFQLLDRLVNEVKNMTQNGNYMKYIICGTRINLTSLRVVSINEAKKFAEENGCVYVEIGEQVDSLTNILRKTEIPQNKNVLLWVTSICKSMDQSNAKPTNYYFALEL</sequence>
<dbReference type="PANTHER" id="PTHR47978">
    <property type="match status" value="1"/>
</dbReference>
<dbReference type="InterPro" id="IPR005225">
    <property type="entry name" value="Small_GTP-bd"/>
</dbReference>
<evidence type="ECO:0000256" key="4">
    <source>
        <dbReference type="ARBA" id="ARBA00023134"/>
    </source>
</evidence>
<evidence type="ECO:0000256" key="2">
    <source>
        <dbReference type="ARBA" id="ARBA00010142"/>
    </source>
</evidence>
<name>A0A0A1U2F4_ENTIV</name>
<dbReference type="NCBIfam" id="TIGR00231">
    <property type="entry name" value="small_GTP"/>
    <property type="match status" value="1"/>
</dbReference>
<dbReference type="GeneID" id="14884691"/>
<protein>
    <submittedName>
        <fullName evidence="5">Rab5, putative</fullName>
    </submittedName>
</protein>
<keyword evidence="4" id="KW-0342">GTP-binding</keyword>
<dbReference type="SMART" id="SM00174">
    <property type="entry name" value="RHO"/>
    <property type="match status" value="1"/>
</dbReference>